<dbReference type="Proteomes" id="UP001432292">
    <property type="component" value="Chromosome"/>
</dbReference>
<feature type="region of interest" description="Disordered" evidence="1">
    <location>
        <begin position="1"/>
        <end position="22"/>
    </location>
</feature>
<accession>A0ABZ1VDV4</accession>
<evidence type="ECO:0000313" key="2">
    <source>
        <dbReference type="EMBL" id="WUS21472.1"/>
    </source>
</evidence>
<keyword evidence="3" id="KW-1185">Reference proteome</keyword>
<evidence type="ECO:0000313" key="3">
    <source>
        <dbReference type="Proteomes" id="UP001432292"/>
    </source>
</evidence>
<gene>
    <name evidence="2" type="ORF">OG727_03715</name>
</gene>
<sequence length="42" mass="4375">MSVTPALPTGVRRCSAGPFREPPGVRVVRSSTAWSYGPSSAV</sequence>
<organism evidence="2 3">
    <name type="scientific">Streptomyces caniferus</name>
    <dbReference type="NCBI Taxonomy" id="285557"/>
    <lineage>
        <taxon>Bacteria</taxon>
        <taxon>Bacillati</taxon>
        <taxon>Actinomycetota</taxon>
        <taxon>Actinomycetes</taxon>
        <taxon>Kitasatosporales</taxon>
        <taxon>Streptomycetaceae</taxon>
        <taxon>Streptomyces</taxon>
    </lineage>
</organism>
<evidence type="ECO:0000256" key="1">
    <source>
        <dbReference type="SAM" id="MobiDB-lite"/>
    </source>
</evidence>
<dbReference type="RefSeq" id="WP_281391909.1">
    <property type="nucleotide sequence ID" value="NZ_BAAATH010000002.1"/>
</dbReference>
<proteinExistence type="predicted"/>
<dbReference type="EMBL" id="CP108473">
    <property type="protein sequence ID" value="WUS21472.1"/>
    <property type="molecule type" value="Genomic_DNA"/>
</dbReference>
<protein>
    <submittedName>
        <fullName evidence="2">Uncharacterized protein</fullName>
    </submittedName>
</protein>
<name>A0ABZ1VDV4_9ACTN</name>
<dbReference type="GeneID" id="96640027"/>
<reference evidence="2" key="1">
    <citation type="submission" date="2022-10" db="EMBL/GenBank/DDBJ databases">
        <title>The complete genomes of actinobacterial strains from the NBC collection.</title>
        <authorList>
            <person name="Joergensen T.S."/>
            <person name="Alvarez Arevalo M."/>
            <person name="Sterndorff E.B."/>
            <person name="Faurdal D."/>
            <person name="Vuksanovic O."/>
            <person name="Mourched A.-S."/>
            <person name="Charusanti P."/>
            <person name="Shaw S."/>
            <person name="Blin K."/>
            <person name="Weber T."/>
        </authorList>
    </citation>
    <scope>NUCLEOTIDE SEQUENCE</scope>
    <source>
        <strain evidence="2">NBC_01256</strain>
    </source>
</reference>